<protein>
    <submittedName>
        <fullName evidence="14">Receptor-like protein EIX2</fullName>
    </submittedName>
</protein>
<evidence type="ECO:0000256" key="6">
    <source>
        <dbReference type="ARBA" id="ARBA00022729"/>
    </source>
</evidence>
<comment type="subcellular location">
    <subcellularLocation>
        <location evidence="1">Cell membrane</location>
        <topology evidence="1">Single-pass type I membrane protein</topology>
    </subcellularLocation>
</comment>
<dbReference type="SMART" id="SM00365">
    <property type="entry name" value="LRR_SD22"/>
    <property type="match status" value="10"/>
</dbReference>
<evidence type="ECO:0000259" key="12">
    <source>
        <dbReference type="Pfam" id="PF23598"/>
    </source>
</evidence>
<dbReference type="Pfam" id="PF08263">
    <property type="entry name" value="LRRNT_2"/>
    <property type="match status" value="1"/>
</dbReference>
<keyword evidence="4" id="KW-0433">Leucine-rich repeat</keyword>
<evidence type="ECO:0000256" key="5">
    <source>
        <dbReference type="ARBA" id="ARBA00022692"/>
    </source>
</evidence>
<evidence type="ECO:0000256" key="4">
    <source>
        <dbReference type="ARBA" id="ARBA00022614"/>
    </source>
</evidence>
<dbReference type="PRINTS" id="PR00019">
    <property type="entry name" value="LEURICHRPT"/>
</dbReference>
<name>A0A6J0PGP7_ELAGV</name>
<dbReference type="Pfam" id="PF12799">
    <property type="entry name" value="LRR_4"/>
    <property type="match status" value="1"/>
</dbReference>
<dbReference type="OrthoDB" id="1060944at2759"/>
<dbReference type="InterPro" id="IPR046956">
    <property type="entry name" value="RLP23-like"/>
</dbReference>
<keyword evidence="6" id="KW-0732">Signal</keyword>
<dbReference type="PANTHER" id="PTHR48063">
    <property type="entry name" value="LRR RECEPTOR-LIKE KINASE"/>
    <property type="match status" value="1"/>
</dbReference>
<dbReference type="PROSITE" id="PS51450">
    <property type="entry name" value="LRR"/>
    <property type="match status" value="3"/>
</dbReference>
<dbReference type="Pfam" id="PF23598">
    <property type="entry name" value="LRR_14"/>
    <property type="match status" value="1"/>
</dbReference>
<evidence type="ECO:0000256" key="2">
    <source>
        <dbReference type="ARBA" id="ARBA00009592"/>
    </source>
</evidence>
<dbReference type="InParanoid" id="A0A6J0PGP7"/>
<proteinExistence type="inferred from homology"/>
<dbReference type="InterPro" id="IPR025875">
    <property type="entry name" value="Leu-rich_rpt_4"/>
</dbReference>
<dbReference type="InterPro" id="IPR001611">
    <property type="entry name" value="Leu-rich_rpt"/>
</dbReference>
<sequence length="1096" mass="122703">MAVSSSLCTNRSCFHMRIMLIGLLLFCISAIPLCLCLGDRGGSILGGSCIESERRALFAIKADIYDPDQWLSSWGGQDCCGWRGVGCDNSTGHVVKLDLRYPYTPDFQEEIGKFPGRSKVNPSLLDLMHLKYLDLSLNNFSGAPIPKFIGSLVHLEYLNLSNAEFSGSVPSELGNLSSLYFLDLHSDSYYCQCYNFFCPNCVDVNRWFLYADDLHWLSRIHSLQFLDMSRVNLSKAANWLHEINMLPSLLELHLFETYLPSIPSTLSHVNLTSLRVLDLSWNDNIKAIVSNLLFNISSSLAHLNLEAYDFPDSLLVAIGDMCNLQHLDLSYNQITGEIFQSIGNLSHLQHLDLSSNHINREIFQNLRNLSQLQHLDLSFNQINGDIFQNLENLSHLKYLDLSENNISGDIPEKLGNLKDLENLLMDNNRISGVIPKSFGNLCSLLELSLRGNLISGEIPESIGNLVQLQQMDLSSNMIGGQIPDVFDKLHSLRTLALPRNRMTGKIPRSMGNLCTLSILDISQNNINGEIADTIEGLSKCTKNMLDPNSSLYGLIYLDMSSNNLSGTVPESLAWFSALQILSFASNSFTGRLTETHFTNLTRLEELELSYNSFEVILNHNWDPPFNAQWIGMCSCHLGPKFPTWLRTQTNLYGLQLSENNISNDFPSWFWDLHITGLNISLNSMTGKLPTSLRGRQYANIDMSSNNFHGLLPELDPSFLSIINLSNNSFEGPIPLSFARAMGLKYLLLSNNYINGSIPPFICNLTQLVILDLSNNNLSGRLPNCWHIDSQKDNILRHSQGSMAGPINLQSLHMRNNSLSGDFPLFFKYCEQLAVLDLGENKFSGNLPLWIGESLVSLRVLSLRSNFFNGNIPEQLSYLTSLQVLDLAYNSFSDVLPPSIGNLSAMMATGNVDKPGISKNYGIYYTESLLMTTNGIEIEYTSVLSLVMSIDLSHNNLSGVIPEELVNLRGLLFLNLSNNHFTGRIPENIGALEQLESLDLSVNNLSGMIPTTMSSMYFLTHLNLSTTICQEQFLGATSCRHSVIPLSIMTILIFMDGRYHGALIKPLQRVHFQQKVKKRNLKIETSPKRYGFMLAVH</sequence>
<keyword evidence="10" id="KW-0325">Glycoprotein</keyword>
<reference evidence="14" key="1">
    <citation type="submission" date="2025-08" db="UniProtKB">
        <authorList>
            <consortium name="RefSeq"/>
        </authorList>
    </citation>
    <scope>IDENTIFICATION</scope>
</reference>
<feature type="domain" description="Leucine-rich repeat-containing N-terminal plant-type" evidence="11">
    <location>
        <begin position="51"/>
        <end position="88"/>
    </location>
</feature>
<evidence type="ECO:0000256" key="1">
    <source>
        <dbReference type="ARBA" id="ARBA00004251"/>
    </source>
</evidence>
<dbReference type="InterPro" id="IPR003591">
    <property type="entry name" value="Leu-rich_rpt_typical-subtyp"/>
</dbReference>
<dbReference type="AlphaFoldDB" id="A0A6J0PGP7"/>
<dbReference type="InterPro" id="IPR013210">
    <property type="entry name" value="LRR_N_plant-typ"/>
</dbReference>
<dbReference type="InterPro" id="IPR055414">
    <property type="entry name" value="LRR_R13L4/SHOC2-like"/>
</dbReference>
<gene>
    <name evidence="14" type="primary">LOC105042988</name>
</gene>
<dbReference type="Gene3D" id="3.80.10.10">
    <property type="entry name" value="Ribonuclease Inhibitor"/>
    <property type="match status" value="7"/>
</dbReference>
<evidence type="ECO:0000313" key="13">
    <source>
        <dbReference type="Proteomes" id="UP000504607"/>
    </source>
</evidence>
<feature type="domain" description="Disease resistance R13L4/SHOC-2-like LRR" evidence="12">
    <location>
        <begin position="380"/>
        <end position="474"/>
    </location>
</feature>
<dbReference type="FunFam" id="3.80.10.10:FF:000095">
    <property type="entry name" value="LRR receptor-like serine/threonine-protein kinase GSO1"/>
    <property type="match status" value="2"/>
</dbReference>
<dbReference type="RefSeq" id="XP_019705446.1">
    <property type="nucleotide sequence ID" value="XM_019849887.1"/>
</dbReference>
<dbReference type="SUPFAM" id="SSF52047">
    <property type="entry name" value="RNI-like"/>
    <property type="match status" value="1"/>
</dbReference>
<keyword evidence="9" id="KW-0472">Membrane</keyword>
<dbReference type="GO" id="GO:0005886">
    <property type="term" value="C:plasma membrane"/>
    <property type="evidence" value="ECO:0007669"/>
    <property type="project" value="UniProtKB-SubCell"/>
</dbReference>
<dbReference type="SUPFAM" id="SSF52058">
    <property type="entry name" value="L domain-like"/>
    <property type="match status" value="3"/>
</dbReference>
<evidence type="ECO:0000313" key="14">
    <source>
        <dbReference type="RefSeq" id="XP_019705446.1"/>
    </source>
</evidence>
<keyword evidence="13" id="KW-1185">Reference proteome</keyword>
<dbReference type="PANTHER" id="PTHR48063:SF112">
    <property type="entry name" value="RECEPTOR LIKE PROTEIN 30-LIKE"/>
    <property type="match status" value="1"/>
</dbReference>
<keyword evidence="8" id="KW-1133">Transmembrane helix</keyword>
<evidence type="ECO:0000256" key="10">
    <source>
        <dbReference type="ARBA" id="ARBA00023180"/>
    </source>
</evidence>
<dbReference type="Proteomes" id="UP000504607">
    <property type="component" value="Chromosome 4"/>
</dbReference>
<dbReference type="InterPro" id="IPR032675">
    <property type="entry name" value="LRR_dom_sf"/>
</dbReference>
<keyword evidence="3" id="KW-1003">Cell membrane</keyword>
<keyword evidence="7" id="KW-0677">Repeat</keyword>
<dbReference type="Pfam" id="PF13516">
    <property type="entry name" value="LRR_6"/>
    <property type="match status" value="3"/>
</dbReference>
<evidence type="ECO:0000256" key="7">
    <source>
        <dbReference type="ARBA" id="ARBA00022737"/>
    </source>
</evidence>
<organism evidence="13 14">
    <name type="scientific">Elaeis guineensis var. tenera</name>
    <name type="common">Oil palm</name>
    <dbReference type="NCBI Taxonomy" id="51953"/>
    <lineage>
        <taxon>Eukaryota</taxon>
        <taxon>Viridiplantae</taxon>
        <taxon>Streptophyta</taxon>
        <taxon>Embryophyta</taxon>
        <taxon>Tracheophyta</taxon>
        <taxon>Spermatophyta</taxon>
        <taxon>Magnoliopsida</taxon>
        <taxon>Liliopsida</taxon>
        <taxon>Arecaceae</taxon>
        <taxon>Arecoideae</taxon>
        <taxon>Cocoseae</taxon>
        <taxon>Elaeidinae</taxon>
        <taxon>Elaeis</taxon>
    </lineage>
</organism>
<evidence type="ECO:0000259" key="11">
    <source>
        <dbReference type="Pfam" id="PF08263"/>
    </source>
</evidence>
<evidence type="ECO:0000256" key="9">
    <source>
        <dbReference type="ARBA" id="ARBA00023136"/>
    </source>
</evidence>
<comment type="similarity">
    <text evidence="2">Belongs to the RLP family.</text>
</comment>
<evidence type="ECO:0000256" key="8">
    <source>
        <dbReference type="ARBA" id="ARBA00022989"/>
    </source>
</evidence>
<keyword evidence="5" id="KW-0812">Transmembrane</keyword>
<accession>A0A6J0PGP7</accession>
<dbReference type="SMART" id="SM00369">
    <property type="entry name" value="LRR_TYP"/>
    <property type="match status" value="14"/>
</dbReference>
<evidence type="ECO:0000256" key="3">
    <source>
        <dbReference type="ARBA" id="ARBA00022475"/>
    </source>
</evidence>
<dbReference type="Pfam" id="PF00560">
    <property type="entry name" value="LRR_1"/>
    <property type="match status" value="11"/>
</dbReference>